<dbReference type="Gene3D" id="1.10.10.10">
    <property type="entry name" value="Winged helix-like DNA-binding domain superfamily/Winged helix DNA-binding domain"/>
    <property type="match status" value="1"/>
</dbReference>
<name>A0A2W2G9Q8_9ACTN</name>
<feature type="domain" description="Helix-turn-helix" evidence="1">
    <location>
        <begin position="9"/>
        <end position="57"/>
    </location>
</feature>
<sequence>MSDDTEYWTTNETAAYLRRPPGTLRQWRHRRKGPPSFKQMGLVQYNRAEVIRWQKEQEAAEEERRAS</sequence>
<reference evidence="2 3" key="1">
    <citation type="submission" date="2018-01" db="EMBL/GenBank/DDBJ databases">
        <title>Draft genome sequence of Sphaerisporangium sp. 7K107.</title>
        <authorList>
            <person name="Sahin N."/>
            <person name="Saygin H."/>
            <person name="Ay H."/>
        </authorList>
    </citation>
    <scope>NUCLEOTIDE SEQUENCE [LARGE SCALE GENOMIC DNA]</scope>
    <source>
        <strain evidence="2 3">7K107</strain>
    </source>
</reference>
<accession>A0A2W2G9Q8</accession>
<dbReference type="InterPro" id="IPR041657">
    <property type="entry name" value="HTH_17"/>
</dbReference>
<evidence type="ECO:0000313" key="3">
    <source>
        <dbReference type="Proteomes" id="UP000248544"/>
    </source>
</evidence>
<dbReference type="InterPro" id="IPR036388">
    <property type="entry name" value="WH-like_DNA-bd_sf"/>
</dbReference>
<evidence type="ECO:0000313" key="2">
    <source>
        <dbReference type="EMBL" id="PZG33708.1"/>
    </source>
</evidence>
<dbReference type="SUPFAM" id="SSF46955">
    <property type="entry name" value="Putative DNA-binding domain"/>
    <property type="match status" value="1"/>
</dbReference>
<keyword evidence="3" id="KW-1185">Reference proteome</keyword>
<dbReference type="AlphaFoldDB" id="A0A2W2G9Q8"/>
<organism evidence="2 3">
    <name type="scientific">Spongiactinospora gelatinilytica</name>
    <dbReference type="NCBI Taxonomy" id="2666298"/>
    <lineage>
        <taxon>Bacteria</taxon>
        <taxon>Bacillati</taxon>
        <taxon>Actinomycetota</taxon>
        <taxon>Actinomycetes</taxon>
        <taxon>Streptosporangiales</taxon>
        <taxon>Streptosporangiaceae</taxon>
        <taxon>Spongiactinospora</taxon>
    </lineage>
</organism>
<proteinExistence type="predicted"/>
<evidence type="ECO:0000259" key="1">
    <source>
        <dbReference type="Pfam" id="PF12728"/>
    </source>
</evidence>
<protein>
    <submittedName>
        <fullName evidence="2">Excisionase</fullName>
    </submittedName>
</protein>
<dbReference type="RefSeq" id="WP_111170501.1">
    <property type="nucleotide sequence ID" value="NZ_POUA01000292.1"/>
</dbReference>
<gene>
    <name evidence="2" type="ORF">C1I98_28535</name>
</gene>
<dbReference type="InterPro" id="IPR009061">
    <property type="entry name" value="DNA-bd_dom_put_sf"/>
</dbReference>
<dbReference type="Pfam" id="PF12728">
    <property type="entry name" value="HTH_17"/>
    <property type="match status" value="1"/>
</dbReference>
<comment type="caution">
    <text evidence="2">The sequence shown here is derived from an EMBL/GenBank/DDBJ whole genome shotgun (WGS) entry which is preliminary data.</text>
</comment>
<dbReference type="EMBL" id="POUA01000292">
    <property type="protein sequence ID" value="PZG33708.1"/>
    <property type="molecule type" value="Genomic_DNA"/>
</dbReference>
<dbReference type="Proteomes" id="UP000248544">
    <property type="component" value="Unassembled WGS sequence"/>
</dbReference>